<dbReference type="SUPFAM" id="SSF56349">
    <property type="entry name" value="DNA breaking-rejoining enzymes"/>
    <property type="match status" value="1"/>
</dbReference>
<dbReference type="InterPro" id="IPR011010">
    <property type="entry name" value="DNA_brk_join_enz"/>
</dbReference>
<keyword evidence="8" id="KW-1185">Reference proteome</keyword>
<dbReference type="PANTHER" id="PTHR30349">
    <property type="entry name" value="PHAGE INTEGRASE-RELATED"/>
    <property type="match status" value="1"/>
</dbReference>
<dbReference type="PANTHER" id="PTHR30349:SF41">
    <property type="entry name" value="INTEGRASE_RECOMBINASE PROTEIN MJ0367-RELATED"/>
    <property type="match status" value="1"/>
</dbReference>
<dbReference type="InterPro" id="IPR050090">
    <property type="entry name" value="Tyrosine_recombinase_XerCD"/>
</dbReference>
<feature type="compositionally biased region" description="Basic residues" evidence="5">
    <location>
        <begin position="351"/>
        <end position="360"/>
    </location>
</feature>
<protein>
    <submittedName>
        <fullName evidence="7">Integrase</fullName>
    </submittedName>
</protein>
<evidence type="ECO:0000256" key="1">
    <source>
        <dbReference type="ARBA" id="ARBA00008857"/>
    </source>
</evidence>
<keyword evidence="4" id="KW-0233">DNA recombination</keyword>
<gene>
    <name evidence="7" type="ORF">MW290_24790</name>
</gene>
<evidence type="ECO:0000313" key="7">
    <source>
        <dbReference type="EMBL" id="URI08798.1"/>
    </source>
</evidence>
<comment type="similarity">
    <text evidence="1">Belongs to the 'phage' integrase family.</text>
</comment>
<dbReference type="RefSeq" id="WP_250197018.1">
    <property type="nucleotide sequence ID" value="NZ_CP097636.1"/>
</dbReference>
<proteinExistence type="inferred from homology"/>
<sequence length="360" mass="40781">MTRDKALPERVHLKAGRYYLVTAAGKKRIWRKLTRVSEGLPALYTALAAALADGAVDDRMPALISLWQREVGNRHKPKTQANNDSRLRVIAHSFAEFRAGQVEAPDVAEFLLPFRDKPRTHNQYRSLMRELMRFAIEKGMRRDNPVQDVIRTMTEAPRTRYITDSELRRIKVGGIYGDDGKRTRSGLMLAALVDMAYLTGQDIGMLLALRWSRDPDDPAVPYVGDAGIFFRRSKVASTTGAAVLIAWTPRLLDVVERLKRLRAERMLKKRASQRVVTEYVFTRQDGLQFTYSGASTAWKRAVKRAGVPGVMFRDLRAKALTDKERLEGMQAARDMGQHSTDSQTADYVRLRSGRSTKATR</sequence>
<evidence type="ECO:0000256" key="2">
    <source>
        <dbReference type="ARBA" id="ARBA00022908"/>
    </source>
</evidence>
<reference evidence="7" key="1">
    <citation type="submission" date="2022-05" db="EMBL/GenBank/DDBJ databases">
        <title>An RpoN-dependent PEP-CTERM gene is involved in floc formation of an Aquincola tertiaricarbonis strain.</title>
        <authorList>
            <person name="Qiu D."/>
            <person name="Xia M."/>
        </authorList>
    </citation>
    <scope>NUCLEOTIDE SEQUENCE</scope>
    <source>
        <strain evidence="7">RN12</strain>
    </source>
</reference>
<name>A0ABY4S5V4_AQUTE</name>
<dbReference type="PROSITE" id="PS51898">
    <property type="entry name" value="TYR_RECOMBINASE"/>
    <property type="match status" value="1"/>
</dbReference>
<dbReference type="InterPro" id="IPR013762">
    <property type="entry name" value="Integrase-like_cat_sf"/>
</dbReference>
<evidence type="ECO:0000256" key="3">
    <source>
        <dbReference type="ARBA" id="ARBA00023125"/>
    </source>
</evidence>
<dbReference type="Proteomes" id="UP001056201">
    <property type="component" value="Chromosome 2"/>
</dbReference>
<keyword evidence="2" id="KW-0229">DNA integration</keyword>
<dbReference type="EMBL" id="CP097636">
    <property type="protein sequence ID" value="URI08798.1"/>
    <property type="molecule type" value="Genomic_DNA"/>
</dbReference>
<accession>A0ABY4S5V4</accession>
<evidence type="ECO:0000256" key="5">
    <source>
        <dbReference type="SAM" id="MobiDB-lite"/>
    </source>
</evidence>
<keyword evidence="3" id="KW-0238">DNA-binding</keyword>
<dbReference type="Gene3D" id="1.10.443.10">
    <property type="entry name" value="Intergrase catalytic core"/>
    <property type="match status" value="1"/>
</dbReference>
<evidence type="ECO:0000313" key="8">
    <source>
        <dbReference type="Proteomes" id="UP001056201"/>
    </source>
</evidence>
<organism evidence="7 8">
    <name type="scientific">Aquincola tertiaricarbonis</name>
    <dbReference type="NCBI Taxonomy" id="391953"/>
    <lineage>
        <taxon>Bacteria</taxon>
        <taxon>Pseudomonadati</taxon>
        <taxon>Pseudomonadota</taxon>
        <taxon>Betaproteobacteria</taxon>
        <taxon>Burkholderiales</taxon>
        <taxon>Sphaerotilaceae</taxon>
        <taxon>Aquincola</taxon>
    </lineage>
</organism>
<evidence type="ECO:0000256" key="4">
    <source>
        <dbReference type="ARBA" id="ARBA00023172"/>
    </source>
</evidence>
<feature type="region of interest" description="Disordered" evidence="5">
    <location>
        <begin position="331"/>
        <end position="360"/>
    </location>
</feature>
<dbReference type="InterPro" id="IPR002104">
    <property type="entry name" value="Integrase_catalytic"/>
</dbReference>
<dbReference type="Gene3D" id="1.10.150.130">
    <property type="match status" value="1"/>
</dbReference>
<feature type="domain" description="Tyr recombinase" evidence="6">
    <location>
        <begin position="157"/>
        <end position="360"/>
    </location>
</feature>
<dbReference type="InterPro" id="IPR010998">
    <property type="entry name" value="Integrase_recombinase_N"/>
</dbReference>
<evidence type="ECO:0000259" key="6">
    <source>
        <dbReference type="PROSITE" id="PS51898"/>
    </source>
</evidence>